<dbReference type="InterPro" id="IPR002686">
    <property type="entry name" value="Transposase_17"/>
</dbReference>
<dbReference type="GO" id="GO:0043565">
    <property type="term" value="F:sequence-specific DNA binding"/>
    <property type="evidence" value="ECO:0007669"/>
    <property type="project" value="TreeGrafter"/>
</dbReference>
<evidence type="ECO:0000313" key="2">
    <source>
        <dbReference type="EMBL" id="EDM26593.1"/>
    </source>
</evidence>
<dbReference type="PANTHER" id="PTHR36966:SF1">
    <property type="entry name" value="REP-ASSOCIATED TYROSINE TRANSPOSASE"/>
    <property type="match status" value="1"/>
</dbReference>
<dbReference type="AlphaFoldDB" id="A6DP61"/>
<name>A6DP61_9BACT</name>
<dbReference type="GO" id="GO:0006313">
    <property type="term" value="P:DNA transposition"/>
    <property type="evidence" value="ECO:0007669"/>
    <property type="project" value="InterPro"/>
</dbReference>
<comment type="caution">
    <text evidence="2">The sequence shown here is derived from an EMBL/GenBank/DDBJ whole genome shotgun (WGS) entry which is preliminary data.</text>
</comment>
<sequence>MITYRLADALPKSVLRDLGDGSAGVSPAQRNIEKRKCLENYLDQSYDSCILKKPECAQLVIDAWRYFDGQRYNLLAYMVMPNHVHVLIKTYEAYSLKDIVHSWKSFTSHEIYKILKDDCAGETPALPADKSLELIDKKYLKGKVWQEEYWDRFIRDQNHLNRAVEYIMNNPVKAGLCKRTNGWNWSAILVNKQGFKGF</sequence>
<dbReference type="NCBIfam" id="NF047646">
    <property type="entry name" value="REP_Tyr_transpos"/>
    <property type="match status" value="1"/>
</dbReference>
<dbReference type="eggNOG" id="COG1943">
    <property type="taxonomic scope" value="Bacteria"/>
</dbReference>
<dbReference type="Pfam" id="PF01797">
    <property type="entry name" value="Y1_Tnp"/>
    <property type="match status" value="1"/>
</dbReference>
<dbReference type="InterPro" id="IPR036515">
    <property type="entry name" value="Transposase_17_sf"/>
</dbReference>
<proteinExistence type="predicted"/>
<dbReference type="PANTHER" id="PTHR36966">
    <property type="entry name" value="REP-ASSOCIATED TYROSINE TRANSPOSASE"/>
    <property type="match status" value="1"/>
</dbReference>
<dbReference type="EMBL" id="ABCK01000015">
    <property type="protein sequence ID" value="EDM26593.1"/>
    <property type="molecule type" value="Genomic_DNA"/>
</dbReference>
<dbReference type="SMART" id="SM01321">
    <property type="entry name" value="Y1_Tnp"/>
    <property type="match status" value="1"/>
</dbReference>
<dbReference type="STRING" id="313628.LNTAR_02257"/>
<gene>
    <name evidence="2" type="ORF">LNTAR_02257</name>
</gene>
<feature type="domain" description="Transposase IS200-like" evidence="1">
    <location>
        <begin position="41"/>
        <end position="170"/>
    </location>
</feature>
<organism evidence="2 3">
    <name type="scientific">Lentisphaera araneosa HTCC2155</name>
    <dbReference type="NCBI Taxonomy" id="313628"/>
    <lineage>
        <taxon>Bacteria</taxon>
        <taxon>Pseudomonadati</taxon>
        <taxon>Lentisphaerota</taxon>
        <taxon>Lentisphaeria</taxon>
        <taxon>Lentisphaerales</taxon>
        <taxon>Lentisphaeraceae</taxon>
        <taxon>Lentisphaera</taxon>
    </lineage>
</organism>
<dbReference type="Proteomes" id="UP000004947">
    <property type="component" value="Unassembled WGS sequence"/>
</dbReference>
<dbReference type="InterPro" id="IPR052715">
    <property type="entry name" value="RAYT_transposase"/>
</dbReference>
<dbReference type="RefSeq" id="WP_007279644.1">
    <property type="nucleotide sequence ID" value="NZ_ABCK01000015.1"/>
</dbReference>
<dbReference type="SUPFAM" id="SSF143422">
    <property type="entry name" value="Transposase IS200-like"/>
    <property type="match status" value="1"/>
</dbReference>
<dbReference type="GO" id="GO:0004803">
    <property type="term" value="F:transposase activity"/>
    <property type="evidence" value="ECO:0007669"/>
    <property type="project" value="InterPro"/>
</dbReference>
<protein>
    <recommendedName>
        <fullName evidence="1">Transposase IS200-like domain-containing protein</fullName>
    </recommendedName>
</protein>
<dbReference type="Gene3D" id="3.30.70.1290">
    <property type="entry name" value="Transposase IS200-like"/>
    <property type="match status" value="1"/>
</dbReference>
<dbReference type="OrthoDB" id="9794403at2"/>
<reference evidence="2 3" key="1">
    <citation type="journal article" date="2010" name="J. Bacteriol.">
        <title>Genome sequence of Lentisphaera araneosa HTCC2155T, the type species of the order Lentisphaerales in the phylum Lentisphaerae.</title>
        <authorList>
            <person name="Thrash J.C."/>
            <person name="Cho J.C."/>
            <person name="Vergin K.L."/>
            <person name="Morris R.M."/>
            <person name="Giovannoni S.J."/>
        </authorList>
    </citation>
    <scope>NUCLEOTIDE SEQUENCE [LARGE SCALE GENOMIC DNA]</scope>
    <source>
        <strain evidence="2 3">HTCC2155</strain>
    </source>
</reference>
<keyword evidence="3" id="KW-1185">Reference proteome</keyword>
<accession>A6DP61</accession>
<evidence type="ECO:0000313" key="3">
    <source>
        <dbReference type="Proteomes" id="UP000004947"/>
    </source>
</evidence>
<evidence type="ECO:0000259" key="1">
    <source>
        <dbReference type="SMART" id="SM01321"/>
    </source>
</evidence>